<feature type="compositionally biased region" description="Basic and acidic residues" evidence="3">
    <location>
        <begin position="321"/>
        <end position="333"/>
    </location>
</feature>
<sequence>MEQNRAGASSVSPEDVQAIVDSCNVSQDRARALLQKAGNNVEKAKQHHAVYSRYMPGPSASSPAKPRGPFLNRNGQTPPVQIPPPPLRSEVTPGTEHGSRASWTPSPYYTSSHTQGKSEALPAAFSGNKMSSSPSPPSVPALGSNQSFPATGYDASKSTTSDPSLLRSGRPYSPSPGERRDITPVGGGPSSTRLPTGSRSPFQDHSRGSSRSVDSSRHRHVPSAVEGADTGGQNQQRPELREYNPYSPPRDGSPPSEANDFTTPTEDETEPFVGPMPRLHDPYRGIPNLPNDVPARPQELPAPVYEPPPQPDPMDVDDDIPGPRDRPRPDIIGRKQVAGGSERAESPVEPEAAVQLREDEEDSWDFTLPRLPSPGPLSATNADGVTQLSIEELTGAIQDGVEIEKVQNYLNNFSRSQVARYINQEIMGIPPMFYAVGTNDEAVIRLFASYGGDISAVHPSSKLPLLAFAILNSEVVEVDTTLAVATLLSLGAPHEVIPRSFFSPSFRDLPEMSEDDEEVKALRQDFPWCRGRALRMLRKTTNLTQRYFLERASNTKKPSVRHRQVARRRNAETLLGIPYFLIGQRIAARGLVQKLLSYLTLPHKRPLVLAFAGPSGHGKTELARRLGHLLSLELEVVDCTIVNREMELFGPRRPYSGADRGSPLNNFIARNAGRRCIVFLDEFEKTTAEIHQSLLLPFDNGEYQDRRNLDKIDCSKTIWILATNALDATIQDFCSTHKVIFADAGVEDKALAPITGRVSEFIPFLPFSAGEQAVVVHKFLLELAQNVRAPVDLREGPSEQLLGNVRLRVWRDAAVCRSLAQEGYSADLGARSLSATVSQVVEDMLVDAYLDGEGEIVEGDDMRDFVVDVADGEVTVNLARKPAVAASDAQADSATTVSEAHGTEWS</sequence>
<dbReference type="GO" id="GO:0005737">
    <property type="term" value="C:cytoplasm"/>
    <property type="evidence" value="ECO:0007669"/>
    <property type="project" value="TreeGrafter"/>
</dbReference>
<evidence type="ECO:0000259" key="4">
    <source>
        <dbReference type="SMART" id="SM00382"/>
    </source>
</evidence>
<dbReference type="AlphaFoldDB" id="A0AAD5WPE2"/>
<feature type="compositionally biased region" description="Polar residues" evidence="3">
    <location>
        <begin position="190"/>
        <end position="201"/>
    </location>
</feature>
<feature type="compositionally biased region" description="Low complexity" evidence="3">
    <location>
        <begin position="885"/>
        <end position="897"/>
    </location>
</feature>
<dbReference type="GO" id="GO:0016887">
    <property type="term" value="F:ATP hydrolysis activity"/>
    <property type="evidence" value="ECO:0007669"/>
    <property type="project" value="InterPro"/>
</dbReference>
<reference evidence="5" key="1">
    <citation type="submission" date="2022-07" db="EMBL/GenBank/DDBJ databases">
        <title>Draft genome sequence of Zalerion maritima ATCC 34329, a (micro)plastics degrading marine fungus.</title>
        <authorList>
            <person name="Paco A."/>
            <person name="Goncalves M.F.M."/>
            <person name="Rocha-Santos T.A.P."/>
            <person name="Alves A."/>
        </authorList>
    </citation>
    <scope>NUCLEOTIDE SEQUENCE</scope>
    <source>
        <strain evidence="5">ATCC 34329</strain>
    </source>
</reference>
<gene>
    <name evidence="5" type="ORF">MKZ38_004701</name>
</gene>
<dbReference type="Pfam" id="PF07724">
    <property type="entry name" value="AAA_2"/>
    <property type="match status" value="1"/>
</dbReference>
<dbReference type="PANTHER" id="PTHR11638:SF18">
    <property type="entry name" value="HEAT SHOCK PROTEIN 104"/>
    <property type="match status" value="1"/>
</dbReference>
<dbReference type="SMART" id="SM00382">
    <property type="entry name" value="AAA"/>
    <property type="match status" value="1"/>
</dbReference>
<dbReference type="InterPro" id="IPR003593">
    <property type="entry name" value="AAA+_ATPase"/>
</dbReference>
<evidence type="ECO:0000256" key="1">
    <source>
        <dbReference type="ARBA" id="ARBA00022741"/>
    </source>
</evidence>
<name>A0AAD5WPE2_9PEZI</name>
<feature type="compositionally biased region" description="Polar residues" evidence="3">
    <location>
        <begin position="101"/>
        <end position="117"/>
    </location>
</feature>
<dbReference type="InterPro" id="IPR027417">
    <property type="entry name" value="P-loop_NTPase"/>
</dbReference>
<evidence type="ECO:0000256" key="2">
    <source>
        <dbReference type="ARBA" id="ARBA00022840"/>
    </source>
</evidence>
<feature type="region of interest" description="Disordered" evidence="3">
    <location>
        <begin position="38"/>
        <end position="364"/>
    </location>
</feature>
<dbReference type="Pfam" id="PF10431">
    <property type="entry name" value="ClpB_D2-small"/>
    <property type="match status" value="1"/>
</dbReference>
<evidence type="ECO:0000313" key="5">
    <source>
        <dbReference type="EMBL" id="KAJ2897400.1"/>
    </source>
</evidence>
<dbReference type="InterPro" id="IPR050130">
    <property type="entry name" value="ClpA_ClpB"/>
</dbReference>
<evidence type="ECO:0000313" key="6">
    <source>
        <dbReference type="Proteomes" id="UP001201980"/>
    </source>
</evidence>
<feature type="domain" description="AAA+ ATPase" evidence="4">
    <location>
        <begin position="605"/>
        <end position="745"/>
    </location>
</feature>
<feature type="region of interest" description="Disordered" evidence="3">
    <location>
        <begin position="885"/>
        <end position="906"/>
    </location>
</feature>
<proteinExistence type="predicted"/>
<keyword evidence="2" id="KW-0067">ATP-binding</keyword>
<keyword evidence="6" id="KW-1185">Reference proteome</keyword>
<dbReference type="Gene3D" id="3.40.50.300">
    <property type="entry name" value="P-loop containing nucleotide triphosphate hydrolases"/>
    <property type="match status" value="1"/>
</dbReference>
<evidence type="ECO:0000256" key="3">
    <source>
        <dbReference type="SAM" id="MobiDB-lite"/>
    </source>
</evidence>
<dbReference type="Gene3D" id="1.10.8.60">
    <property type="match status" value="1"/>
</dbReference>
<protein>
    <recommendedName>
        <fullName evidence="4">AAA+ ATPase domain-containing protein</fullName>
    </recommendedName>
</protein>
<dbReference type="InterPro" id="IPR003959">
    <property type="entry name" value="ATPase_AAA_core"/>
</dbReference>
<organism evidence="5 6">
    <name type="scientific">Zalerion maritima</name>
    <dbReference type="NCBI Taxonomy" id="339359"/>
    <lineage>
        <taxon>Eukaryota</taxon>
        <taxon>Fungi</taxon>
        <taxon>Dikarya</taxon>
        <taxon>Ascomycota</taxon>
        <taxon>Pezizomycotina</taxon>
        <taxon>Sordariomycetes</taxon>
        <taxon>Lulworthiomycetidae</taxon>
        <taxon>Lulworthiales</taxon>
        <taxon>Lulworthiaceae</taxon>
        <taxon>Zalerion</taxon>
    </lineage>
</organism>
<comment type="caution">
    <text evidence="5">The sequence shown here is derived from an EMBL/GenBank/DDBJ whole genome shotgun (WGS) entry which is preliminary data.</text>
</comment>
<dbReference type="InterPro" id="IPR019489">
    <property type="entry name" value="Clp_ATPase_C"/>
</dbReference>
<dbReference type="Proteomes" id="UP001201980">
    <property type="component" value="Unassembled WGS sequence"/>
</dbReference>
<keyword evidence="1" id="KW-0547">Nucleotide-binding</keyword>
<dbReference type="PANTHER" id="PTHR11638">
    <property type="entry name" value="ATP-DEPENDENT CLP PROTEASE"/>
    <property type="match status" value="1"/>
</dbReference>
<dbReference type="GO" id="GO:0005524">
    <property type="term" value="F:ATP binding"/>
    <property type="evidence" value="ECO:0007669"/>
    <property type="project" value="UniProtKB-KW"/>
</dbReference>
<dbReference type="EMBL" id="JAKWBI020000277">
    <property type="protein sequence ID" value="KAJ2897400.1"/>
    <property type="molecule type" value="Genomic_DNA"/>
</dbReference>
<dbReference type="GO" id="GO:0034605">
    <property type="term" value="P:cellular response to heat"/>
    <property type="evidence" value="ECO:0007669"/>
    <property type="project" value="TreeGrafter"/>
</dbReference>
<dbReference type="SUPFAM" id="SSF52540">
    <property type="entry name" value="P-loop containing nucleoside triphosphate hydrolases"/>
    <property type="match status" value="1"/>
</dbReference>
<accession>A0AAD5WPE2</accession>